<dbReference type="OrthoDB" id="1736998at2759"/>
<evidence type="ECO:0000256" key="1">
    <source>
        <dbReference type="SAM" id="MobiDB-lite"/>
    </source>
</evidence>
<dbReference type="EMBL" id="JAKOGI010000350">
    <property type="protein sequence ID" value="KAJ8436332.1"/>
    <property type="molecule type" value="Genomic_DNA"/>
</dbReference>
<feature type="region of interest" description="Disordered" evidence="1">
    <location>
        <begin position="20"/>
        <end position="43"/>
    </location>
</feature>
<feature type="compositionally biased region" description="Low complexity" evidence="1">
    <location>
        <begin position="23"/>
        <end position="43"/>
    </location>
</feature>
<name>A0A9Q1QBT2_9CARY</name>
<keyword evidence="3" id="KW-1185">Reference proteome</keyword>
<gene>
    <name evidence="2" type="ORF">Cgig2_005256</name>
</gene>
<accession>A0A9Q1QBT2</accession>
<evidence type="ECO:0000313" key="2">
    <source>
        <dbReference type="EMBL" id="KAJ8436332.1"/>
    </source>
</evidence>
<sequence>MASKCSRFINRTSLSCLKSSIKSASTSAPRPSAPPLRSASSSLPRFSFSRIRRRSVVDAVAQRGSDGEDDFMPKHDVEELSSSFTGYTLLHLSRPLKIAWPRRTQVTVSRLSLRQEAVFVWLEKPVMQFCCIRSRLLLLLISAPFSVSSLRL</sequence>
<dbReference type="AlphaFoldDB" id="A0A9Q1QBT2"/>
<organism evidence="2 3">
    <name type="scientific">Carnegiea gigantea</name>
    <dbReference type="NCBI Taxonomy" id="171969"/>
    <lineage>
        <taxon>Eukaryota</taxon>
        <taxon>Viridiplantae</taxon>
        <taxon>Streptophyta</taxon>
        <taxon>Embryophyta</taxon>
        <taxon>Tracheophyta</taxon>
        <taxon>Spermatophyta</taxon>
        <taxon>Magnoliopsida</taxon>
        <taxon>eudicotyledons</taxon>
        <taxon>Gunneridae</taxon>
        <taxon>Pentapetalae</taxon>
        <taxon>Caryophyllales</taxon>
        <taxon>Cactineae</taxon>
        <taxon>Cactaceae</taxon>
        <taxon>Cactoideae</taxon>
        <taxon>Echinocereeae</taxon>
        <taxon>Carnegiea</taxon>
    </lineage>
</organism>
<reference evidence="2" key="1">
    <citation type="submission" date="2022-04" db="EMBL/GenBank/DDBJ databases">
        <title>Carnegiea gigantea Genome sequencing and assembly v2.</title>
        <authorList>
            <person name="Copetti D."/>
            <person name="Sanderson M.J."/>
            <person name="Burquez A."/>
            <person name="Wojciechowski M.F."/>
        </authorList>
    </citation>
    <scope>NUCLEOTIDE SEQUENCE</scope>
    <source>
        <strain evidence="2">SGP5-SGP5p</strain>
        <tissue evidence="2">Aerial part</tissue>
    </source>
</reference>
<protein>
    <submittedName>
        <fullName evidence="2">Uncharacterized protein</fullName>
    </submittedName>
</protein>
<dbReference type="Proteomes" id="UP001153076">
    <property type="component" value="Unassembled WGS sequence"/>
</dbReference>
<evidence type="ECO:0000313" key="3">
    <source>
        <dbReference type="Proteomes" id="UP001153076"/>
    </source>
</evidence>
<comment type="caution">
    <text evidence="2">The sequence shown here is derived from an EMBL/GenBank/DDBJ whole genome shotgun (WGS) entry which is preliminary data.</text>
</comment>
<proteinExistence type="predicted"/>